<name>A0A1H2ZPB7_9PSEU</name>
<reference evidence="1 2" key="1">
    <citation type="submission" date="2016-10" db="EMBL/GenBank/DDBJ databases">
        <authorList>
            <person name="de Groot N.N."/>
        </authorList>
    </citation>
    <scope>NUCLEOTIDE SEQUENCE [LARGE SCALE GENOMIC DNA]</scope>
    <source>
        <strain evidence="1 2">CPCC 202699</strain>
    </source>
</reference>
<sequence>MSDLIYDATYNITMDKGVAMQRRSGSRIRTALVAIGLVAGLTAACGAPGGDAPQPADSKAVPDKPSKPVELNILDIAGNLQLTKQMIENFKTAHPDIISKVNYTTAPAPQMAGKLKAEQDGGVAQTHLVLSGTDGLSAGISNNVLAKVLPDFESRFPNLMQNYQEPAAKMQELADGYGIEVVYYPSGPLLEFNPAAVPASPASPDELLAWAKAHPEKFQYANPANSGPGRTFLMGLPYLLGDKDPKDPEAGWDKTWAFLQELGKYVKYYPSGTTEVMKNLASGSVDMVMSTTGWDINPRKLGTVPNTVKTGVMQPMTWVTDAQYALIPKGLSPDQTSAILALVKWMLQPDQQAIAFDDGYFYPGPAVKDVKIEMAPQKSQDTIKQFGRPEYEEWIAKYPKQPSLPASQQVKAFDKWNKLVGAGKGGK</sequence>
<proteinExistence type="predicted"/>
<dbReference type="SUPFAM" id="SSF53850">
    <property type="entry name" value="Periplasmic binding protein-like II"/>
    <property type="match status" value="1"/>
</dbReference>
<dbReference type="AlphaFoldDB" id="A0A1H2ZPB7"/>
<dbReference type="Proteomes" id="UP000199515">
    <property type="component" value="Unassembled WGS sequence"/>
</dbReference>
<keyword evidence="2" id="KW-1185">Reference proteome</keyword>
<dbReference type="InterPro" id="IPR006059">
    <property type="entry name" value="SBP"/>
</dbReference>
<protein>
    <submittedName>
        <fullName evidence="1">Putative spermidine/putrescine transport system substrate-binding protein</fullName>
    </submittedName>
</protein>
<dbReference type="STRING" id="589385.SAMN05421504_102612"/>
<evidence type="ECO:0000313" key="2">
    <source>
        <dbReference type="Proteomes" id="UP000199515"/>
    </source>
</evidence>
<accession>A0A1H2ZPB7</accession>
<evidence type="ECO:0000313" key="1">
    <source>
        <dbReference type="EMBL" id="SDX19246.1"/>
    </source>
</evidence>
<dbReference type="PANTHER" id="PTHR42779">
    <property type="entry name" value="PROTEIN YNJB"/>
    <property type="match status" value="1"/>
</dbReference>
<dbReference type="EMBL" id="FNON01000002">
    <property type="protein sequence ID" value="SDX19246.1"/>
    <property type="molecule type" value="Genomic_DNA"/>
</dbReference>
<dbReference type="Gene3D" id="3.40.190.10">
    <property type="entry name" value="Periplasmic binding protein-like II"/>
    <property type="match status" value="2"/>
</dbReference>
<gene>
    <name evidence="1" type="ORF">SAMN05421504_102612</name>
</gene>
<dbReference type="Pfam" id="PF13416">
    <property type="entry name" value="SBP_bac_8"/>
    <property type="match status" value="1"/>
</dbReference>
<dbReference type="PANTHER" id="PTHR42779:SF1">
    <property type="entry name" value="PROTEIN YNJB"/>
    <property type="match status" value="1"/>
</dbReference>
<organism evidence="1 2">
    <name type="scientific">Amycolatopsis xylanica</name>
    <dbReference type="NCBI Taxonomy" id="589385"/>
    <lineage>
        <taxon>Bacteria</taxon>
        <taxon>Bacillati</taxon>
        <taxon>Actinomycetota</taxon>
        <taxon>Actinomycetes</taxon>
        <taxon>Pseudonocardiales</taxon>
        <taxon>Pseudonocardiaceae</taxon>
        <taxon>Amycolatopsis</taxon>
    </lineage>
</organism>